<dbReference type="RefSeq" id="WP_009762524.1">
    <property type="nucleotide sequence ID" value="NZ_CP141050.1"/>
</dbReference>
<dbReference type="eggNOG" id="COG2202">
    <property type="taxonomic scope" value="Bacteria"/>
</dbReference>
<keyword evidence="15" id="KW-0843">Virulence</keyword>
<evidence type="ECO:0000256" key="8">
    <source>
        <dbReference type="ARBA" id="ARBA00022643"/>
    </source>
</evidence>
<dbReference type="PROSITE" id="PS50112">
    <property type="entry name" value="PAS"/>
    <property type="match status" value="3"/>
</dbReference>
<dbReference type="PANTHER" id="PTHR41523">
    <property type="entry name" value="TWO-COMPONENT SYSTEM SENSOR PROTEIN"/>
    <property type="match status" value="1"/>
</dbReference>
<dbReference type="HOGENOM" id="CLU_329233_0_0_5"/>
<evidence type="ECO:0000259" key="18">
    <source>
        <dbReference type="PROSITE" id="PS50113"/>
    </source>
</evidence>
<dbReference type="InterPro" id="IPR000014">
    <property type="entry name" value="PAS"/>
</dbReference>
<dbReference type="Gene3D" id="2.10.70.100">
    <property type="match status" value="1"/>
</dbReference>
<evidence type="ECO:0000256" key="11">
    <source>
        <dbReference type="ARBA" id="ARBA00022741"/>
    </source>
</evidence>
<dbReference type="InterPro" id="IPR029016">
    <property type="entry name" value="GAF-like_dom_sf"/>
</dbReference>
<dbReference type="Pfam" id="PF00989">
    <property type="entry name" value="PAS"/>
    <property type="match status" value="1"/>
</dbReference>
<dbReference type="PATRIC" id="fig|864069.3.peg.3274"/>
<dbReference type="OrthoDB" id="341208at2"/>
<keyword evidence="20" id="KW-1185">Reference proteome</keyword>
<evidence type="ECO:0000256" key="3">
    <source>
        <dbReference type="ARBA" id="ARBA00021740"/>
    </source>
</evidence>
<evidence type="ECO:0000256" key="6">
    <source>
        <dbReference type="ARBA" id="ARBA00022606"/>
    </source>
</evidence>
<sequence>MPTRFLRQLATSDRERVLESMLESAMDYAIITLDSGGLITGWTGGAEEILGWGEAEVLGRHADLLFTTDDRAAGIPGSEMARARRTGKVTGERWHIRKGGSRFWADGSLRHLVDGDAYLKILRDRTAQRERDEATRDSEAFLRSVLESSGDCIKVLDPDGRLEFMSPGGQRVMEVDDFCSIQGSYWPDFWQGEGRAAAEAAMALAHKGGVGHFLGVARTAKGSSRWWDVQVTHIPAPDGASGKLLSISRDISQDRNRQLAIHAQNARLTLLSDMASQLIGGHDPDTVLETLFQGAAAHLGLDVCLHLTPDARGALRLQSCVGIEPGEAARLARLDPGETICAWVAQTRQPLYLQDVQVSQEAHAREVQGLGVQAYACNPLIANGQFLGTLAFGSRNRVAFSEEDLAFFRTISTYVAVIKERMGAEIELRETEARLRLAVEATDIGIFDHDLTTGVLRWDARTKELFGLRGETEASYEGTFLAGLHPNDRGAADRAVQDAVDPAGPGVFDIEFRAIGPSTGSTRWIAARGRAVREHGHTIRLIGTVRDITEKRQADEVLRSTVERHRLVTQATNDAIWDWDLVANHVLWNEALCTAYGYSPDEIAATGEWWIDHIHPDDRERVERDIRAVITDSASEWSHEYRFRRASGQYADVLDRSYMVRSPTGTPVRMIGAMLDITDRKRAEQQLRLLHRELGHRLKNVLTMAQAIATQTLRNAESMEAAQDKLAARLVTMGRAQDVLIAGTAEEADILTVLASALEPHDDPHSERFRLQGPKVRLNASAALSLSLLVHELATNALKYGALSAPQGYVELNWALTDNDQDPCLVLSWSEHGGPLVVAPSRKGFGTRLITRGLAGDVGGNVRLDYAPTGVICTLTAPLAGLTEPHRTES</sequence>
<dbReference type="Pfam" id="PF07536">
    <property type="entry name" value="HWE_HK"/>
    <property type="match status" value="1"/>
</dbReference>
<reference evidence="19 20" key="1">
    <citation type="submission" date="2012-02" db="EMBL/GenBank/DDBJ databases">
        <title>Improved High-Quality Draft sequence of Microvirga sp. WSM3557.</title>
        <authorList>
            <consortium name="US DOE Joint Genome Institute"/>
            <person name="Lucas S."/>
            <person name="Han J."/>
            <person name="Lapidus A."/>
            <person name="Cheng J.-F."/>
            <person name="Goodwin L."/>
            <person name="Pitluck S."/>
            <person name="Peters L."/>
            <person name="Zhang X."/>
            <person name="Detter J.C."/>
            <person name="Han C."/>
            <person name="Tapia R."/>
            <person name="Land M."/>
            <person name="Hauser L."/>
            <person name="Kyrpides N."/>
            <person name="Ivanova N."/>
            <person name="Pagani I."/>
            <person name="Brau L."/>
            <person name="Yates R."/>
            <person name="O'Hara G."/>
            <person name="Rui T."/>
            <person name="Howieson J."/>
            <person name="Reeve W."/>
            <person name="Woyke T."/>
        </authorList>
    </citation>
    <scope>NUCLEOTIDE SEQUENCE [LARGE SCALE GENOMIC DNA]</scope>
    <source>
        <strain evidence="19 20">WSM3557</strain>
    </source>
</reference>
<organism evidence="19 20">
    <name type="scientific">Microvirga lotononidis</name>
    <dbReference type="NCBI Taxonomy" id="864069"/>
    <lineage>
        <taxon>Bacteria</taxon>
        <taxon>Pseudomonadati</taxon>
        <taxon>Pseudomonadota</taxon>
        <taxon>Alphaproteobacteria</taxon>
        <taxon>Hyphomicrobiales</taxon>
        <taxon>Methylobacteriaceae</taxon>
        <taxon>Microvirga</taxon>
    </lineage>
</organism>
<dbReference type="SMART" id="SM00065">
    <property type="entry name" value="GAF"/>
    <property type="match status" value="1"/>
</dbReference>
<dbReference type="EC" id="2.7.13.3" evidence="2"/>
<dbReference type="InterPro" id="IPR013655">
    <property type="entry name" value="PAS_fold_3"/>
</dbReference>
<keyword evidence="11" id="KW-0547">Nucleotide-binding</keyword>
<evidence type="ECO:0000313" key="19">
    <source>
        <dbReference type="EMBL" id="EIM26473.1"/>
    </source>
</evidence>
<feature type="domain" description="PAS" evidence="17">
    <location>
        <begin position="561"/>
        <end position="633"/>
    </location>
</feature>
<dbReference type="PROSITE" id="PS50113">
    <property type="entry name" value="PAC"/>
    <property type="match status" value="2"/>
</dbReference>
<dbReference type="InterPro" id="IPR000700">
    <property type="entry name" value="PAS-assoc_C"/>
</dbReference>
<evidence type="ECO:0000256" key="4">
    <source>
        <dbReference type="ARBA" id="ARBA00022543"/>
    </source>
</evidence>
<dbReference type="GO" id="GO:0006355">
    <property type="term" value="P:regulation of DNA-templated transcription"/>
    <property type="evidence" value="ECO:0007669"/>
    <property type="project" value="InterPro"/>
</dbReference>
<feature type="domain" description="PAS" evidence="17">
    <location>
        <begin position="14"/>
        <end position="60"/>
    </location>
</feature>
<dbReference type="CDD" id="cd00130">
    <property type="entry name" value="PAS"/>
    <property type="match status" value="3"/>
</dbReference>
<evidence type="ECO:0000256" key="13">
    <source>
        <dbReference type="ARBA" id="ARBA00022840"/>
    </source>
</evidence>
<evidence type="ECO:0000256" key="10">
    <source>
        <dbReference type="ARBA" id="ARBA00022737"/>
    </source>
</evidence>
<dbReference type="InterPro" id="IPR013656">
    <property type="entry name" value="PAS_4"/>
</dbReference>
<dbReference type="InterPro" id="IPR036890">
    <property type="entry name" value="HATPase_C_sf"/>
</dbReference>
<dbReference type="SMART" id="SM00911">
    <property type="entry name" value="HWE_HK"/>
    <property type="match status" value="1"/>
</dbReference>
<dbReference type="Proteomes" id="UP000003947">
    <property type="component" value="Unassembled WGS sequence"/>
</dbReference>
<dbReference type="eggNOG" id="COG3920">
    <property type="taxonomic scope" value="Bacteria"/>
</dbReference>
<keyword evidence="14" id="KW-0157">Chromophore</keyword>
<feature type="domain" description="PAC" evidence="18">
    <location>
        <begin position="508"/>
        <end position="560"/>
    </location>
</feature>
<keyword evidence="7" id="KW-0285">Flavoprotein</keyword>
<dbReference type="InterPro" id="IPR011102">
    <property type="entry name" value="Sig_transdc_His_kinase_HWE"/>
</dbReference>
<dbReference type="Gene3D" id="3.30.565.10">
    <property type="entry name" value="Histidine kinase-like ATPase, C-terminal domain"/>
    <property type="match status" value="1"/>
</dbReference>
<keyword evidence="8" id="KW-0288">FMN</keyword>
<dbReference type="Pfam" id="PF01590">
    <property type="entry name" value="GAF"/>
    <property type="match status" value="1"/>
</dbReference>
<evidence type="ECO:0000259" key="17">
    <source>
        <dbReference type="PROSITE" id="PS50112"/>
    </source>
</evidence>
<keyword evidence="10" id="KW-0677">Repeat</keyword>
<keyword evidence="12" id="KW-0418">Kinase</keyword>
<dbReference type="Pfam" id="PF08447">
    <property type="entry name" value="PAS_3"/>
    <property type="match status" value="2"/>
</dbReference>
<evidence type="ECO:0000256" key="16">
    <source>
        <dbReference type="ARBA" id="ARBA00023170"/>
    </source>
</evidence>
<dbReference type="EMBL" id="JH660645">
    <property type="protein sequence ID" value="EIM26473.1"/>
    <property type="molecule type" value="Genomic_DNA"/>
</dbReference>
<proteinExistence type="predicted"/>
<dbReference type="GO" id="GO:0004673">
    <property type="term" value="F:protein histidine kinase activity"/>
    <property type="evidence" value="ECO:0007669"/>
    <property type="project" value="UniProtKB-EC"/>
</dbReference>
<dbReference type="Pfam" id="PF08448">
    <property type="entry name" value="PAS_4"/>
    <property type="match status" value="1"/>
</dbReference>
<evidence type="ECO:0000256" key="5">
    <source>
        <dbReference type="ARBA" id="ARBA00022553"/>
    </source>
</evidence>
<keyword evidence="5" id="KW-0597">Phosphoprotein</keyword>
<name>I4YR81_9HYPH</name>
<keyword evidence="16" id="KW-0675">Receptor</keyword>
<comment type="catalytic activity">
    <reaction evidence="1">
        <text>ATP + protein L-histidine = ADP + protein N-phospho-L-histidine.</text>
        <dbReference type="EC" id="2.7.13.3"/>
    </reaction>
</comment>
<dbReference type="SMART" id="SM00091">
    <property type="entry name" value="PAS"/>
    <property type="match status" value="4"/>
</dbReference>
<keyword evidence="9" id="KW-0808">Transferase</keyword>
<dbReference type="Gene3D" id="3.30.450.20">
    <property type="entry name" value="PAS domain"/>
    <property type="match status" value="4"/>
</dbReference>
<dbReference type="eggNOG" id="COG2203">
    <property type="taxonomic scope" value="Bacteria"/>
</dbReference>
<evidence type="ECO:0000256" key="9">
    <source>
        <dbReference type="ARBA" id="ARBA00022679"/>
    </source>
</evidence>
<protein>
    <recommendedName>
        <fullName evidence="3">Blue-light-activated histidine kinase</fullName>
        <ecNumber evidence="2">2.7.13.3</ecNumber>
    </recommendedName>
</protein>
<evidence type="ECO:0000256" key="1">
    <source>
        <dbReference type="ARBA" id="ARBA00000085"/>
    </source>
</evidence>
<dbReference type="InterPro" id="IPR003018">
    <property type="entry name" value="GAF"/>
</dbReference>
<feature type="domain" description="PAS" evidence="17">
    <location>
        <begin position="431"/>
        <end position="503"/>
    </location>
</feature>
<dbReference type="SUPFAM" id="SSF55785">
    <property type="entry name" value="PYP-like sensor domain (PAS domain)"/>
    <property type="match status" value="4"/>
</dbReference>
<accession>I4YR81</accession>
<evidence type="ECO:0000256" key="2">
    <source>
        <dbReference type="ARBA" id="ARBA00012438"/>
    </source>
</evidence>
<feature type="domain" description="PAC" evidence="18">
    <location>
        <begin position="637"/>
        <end position="689"/>
    </location>
</feature>
<dbReference type="STRING" id="864069.MicloDRAFT_00030220"/>
<gene>
    <name evidence="19" type="ORF">MicloDRAFT_00030220</name>
</gene>
<dbReference type="InterPro" id="IPR013767">
    <property type="entry name" value="PAS_fold"/>
</dbReference>
<dbReference type="InterPro" id="IPR001610">
    <property type="entry name" value="PAC"/>
</dbReference>
<evidence type="ECO:0000256" key="14">
    <source>
        <dbReference type="ARBA" id="ARBA00022991"/>
    </source>
</evidence>
<keyword evidence="13" id="KW-0067">ATP-binding</keyword>
<dbReference type="GO" id="GO:0005524">
    <property type="term" value="F:ATP binding"/>
    <property type="evidence" value="ECO:0007669"/>
    <property type="project" value="UniProtKB-KW"/>
</dbReference>
<evidence type="ECO:0000256" key="12">
    <source>
        <dbReference type="ARBA" id="ARBA00022777"/>
    </source>
</evidence>
<dbReference type="AlphaFoldDB" id="I4YR81"/>
<dbReference type="SMART" id="SM00086">
    <property type="entry name" value="PAC"/>
    <property type="match status" value="3"/>
</dbReference>
<dbReference type="GO" id="GO:0009881">
    <property type="term" value="F:photoreceptor activity"/>
    <property type="evidence" value="ECO:0007669"/>
    <property type="project" value="UniProtKB-KW"/>
</dbReference>
<evidence type="ECO:0000256" key="15">
    <source>
        <dbReference type="ARBA" id="ARBA00023026"/>
    </source>
</evidence>
<dbReference type="PANTHER" id="PTHR41523:SF7">
    <property type="entry name" value="HISTIDINE KINASE"/>
    <property type="match status" value="1"/>
</dbReference>
<keyword evidence="6" id="KW-0716">Sensory transduction</keyword>
<dbReference type="Gene3D" id="3.30.450.40">
    <property type="match status" value="1"/>
</dbReference>
<evidence type="ECO:0000256" key="7">
    <source>
        <dbReference type="ARBA" id="ARBA00022630"/>
    </source>
</evidence>
<dbReference type="InterPro" id="IPR035965">
    <property type="entry name" value="PAS-like_dom_sf"/>
</dbReference>
<dbReference type="NCBIfam" id="TIGR00229">
    <property type="entry name" value="sensory_box"/>
    <property type="match status" value="4"/>
</dbReference>
<evidence type="ECO:0000313" key="20">
    <source>
        <dbReference type="Proteomes" id="UP000003947"/>
    </source>
</evidence>
<dbReference type="SUPFAM" id="SSF55781">
    <property type="entry name" value="GAF domain-like"/>
    <property type="match status" value="1"/>
</dbReference>
<keyword evidence="4" id="KW-0600">Photoreceptor protein</keyword>